<evidence type="ECO:0000313" key="2">
    <source>
        <dbReference type="Proteomes" id="UP000263833"/>
    </source>
</evidence>
<evidence type="ECO:0000313" key="1">
    <source>
        <dbReference type="EMBL" id="RDV01439.1"/>
    </source>
</evidence>
<gene>
    <name evidence="1" type="ORF">DXH95_14165</name>
</gene>
<protein>
    <submittedName>
        <fullName evidence="1">Uncharacterized protein</fullName>
    </submittedName>
</protein>
<dbReference type="EMBL" id="QRGP01000003">
    <property type="protein sequence ID" value="RDV01439.1"/>
    <property type="molecule type" value="Genomic_DNA"/>
</dbReference>
<keyword evidence="2" id="KW-1185">Reference proteome</keyword>
<name>A0A371B1G8_9SPHN</name>
<organism evidence="1 2">
    <name type="scientific">Sphingorhabdus pulchriflava</name>
    <dbReference type="NCBI Taxonomy" id="2292257"/>
    <lineage>
        <taxon>Bacteria</taxon>
        <taxon>Pseudomonadati</taxon>
        <taxon>Pseudomonadota</taxon>
        <taxon>Alphaproteobacteria</taxon>
        <taxon>Sphingomonadales</taxon>
        <taxon>Sphingomonadaceae</taxon>
        <taxon>Sphingorhabdus</taxon>
    </lineage>
</organism>
<reference evidence="2" key="1">
    <citation type="submission" date="2018-08" db="EMBL/GenBank/DDBJ databases">
        <authorList>
            <person name="Kim S.-J."/>
            <person name="Jung G.-Y."/>
        </authorList>
    </citation>
    <scope>NUCLEOTIDE SEQUENCE [LARGE SCALE GENOMIC DNA]</scope>
    <source>
        <strain evidence="2">GY_G</strain>
    </source>
</reference>
<dbReference type="Proteomes" id="UP000263833">
    <property type="component" value="Unassembled WGS sequence"/>
</dbReference>
<dbReference type="AlphaFoldDB" id="A0A371B1G8"/>
<comment type="caution">
    <text evidence="1">The sequence shown here is derived from an EMBL/GenBank/DDBJ whole genome shotgun (WGS) entry which is preliminary data.</text>
</comment>
<sequence length="74" mass="8420">MISEPLNLSFTSWRSSPLSWPILVSKEMRSPASTESFLRSRRVERSVLINKAYADSDMVIVLTVLIFLRLCNGC</sequence>
<accession>A0A371B1G8</accession>
<proteinExistence type="predicted"/>